<dbReference type="AlphaFoldDB" id="A0A915DUZ2"/>
<evidence type="ECO:0000256" key="6">
    <source>
        <dbReference type="ARBA" id="ARBA00049513"/>
    </source>
</evidence>
<dbReference type="GO" id="GO:0003723">
    <property type="term" value="F:RNA binding"/>
    <property type="evidence" value="ECO:0007669"/>
    <property type="project" value="TreeGrafter"/>
</dbReference>
<comment type="catalytic activity">
    <reaction evidence="3">
        <text>5,6-dihydrouridine(47) in tRNA + NAD(+) = uridine(47) in tRNA + NADH + H(+)</text>
        <dbReference type="Rhea" id="RHEA:53364"/>
        <dbReference type="Rhea" id="RHEA-COMP:13539"/>
        <dbReference type="Rhea" id="RHEA-COMP:13540"/>
        <dbReference type="ChEBI" id="CHEBI:15378"/>
        <dbReference type="ChEBI" id="CHEBI:57540"/>
        <dbReference type="ChEBI" id="CHEBI:57945"/>
        <dbReference type="ChEBI" id="CHEBI:65315"/>
        <dbReference type="ChEBI" id="CHEBI:74443"/>
        <dbReference type="EC" id="1.3.1.89"/>
    </reaction>
    <physiologicalReaction direction="right-to-left" evidence="3">
        <dbReference type="Rhea" id="RHEA:53366"/>
    </physiologicalReaction>
</comment>
<evidence type="ECO:0000256" key="5">
    <source>
        <dbReference type="ARBA" id="ARBA00049447"/>
    </source>
</evidence>
<evidence type="ECO:0000256" key="1">
    <source>
        <dbReference type="ARBA" id="ARBA00005451"/>
    </source>
</evidence>
<reference evidence="9" key="1">
    <citation type="submission" date="2022-11" db="UniProtKB">
        <authorList>
            <consortium name="WormBaseParasite"/>
        </authorList>
    </citation>
    <scope>IDENTIFICATION</scope>
</reference>
<feature type="domain" description="DUS-like FMN-binding" evidence="7">
    <location>
        <begin position="164"/>
        <end position="420"/>
    </location>
</feature>
<dbReference type="EC" id="1.3.1.89" evidence="2"/>
<keyword evidence="8" id="KW-1185">Reference proteome</keyword>
<comment type="catalytic activity">
    <reaction evidence="4">
        <text>a 5,6-dihydrouridine in mRNA + NAD(+) = a uridine in mRNA + NADH + H(+)</text>
        <dbReference type="Rhea" id="RHEA:69851"/>
        <dbReference type="Rhea" id="RHEA-COMP:14658"/>
        <dbReference type="Rhea" id="RHEA-COMP:17789"/>
        <dbReference type="ChEBI" id="CHEBI:15378"/>
        <dbReference type="ChEBI" id="CHEBI:57540"/>
        <dbReference type="ChEBI" id="CHEBI:57945"/>
        <dbReference type="ChEBI" id="CHEBI:65315"/>
        <dbReference type="ChEBI" id="CHEBI:74443"/>
    </reaction>
    <physiologicalReaction direction="right-to-left" evidence="4">
        <dbReference type="Rhea" id="RHEA:69853"/>
    </physiologicalReaction>
</comment>
<dbReference type="CDD" id="cd02801">
    <property type="entry name" value="DUS_like_FMN"/>
    <property type="match status" value="1"/>
</dbReference>
<dbReference type="InterPro" id="IPR013785">
    <property type="entry name" value="Aldolase_TIM"/>
</dbReference>
<dbReference type="Pfam" id="PF01207">
    <property type="entry name" value="Dus"/>
    <property type="match status" value="1"/>
</dbReference>
<evidence type="ECO:0000313" key="8">
    <source>
        <dbReference type="Proteomes" id="UP000887574"/>
    </source>
</evidence>
<evidence type="ECO:0000313" key="9">
    <source>
        <dbReference type="WBParaSite" id="jg23234"/>
    </source>
</evidence>
<protein>
    <recommendedName>
        <fullName evidence="2">tRNA-dihydrouridine(47) synthase [NAD(P)(+)]</fullName>
        <ecNumber evidence="2">1.3.1.89</ecNumber>
    </recommendedName>
</protein>
<dbReference type="InterPro" id="IPR035587">
    <property type="entry name" value="DUS-like_FMN-bd"/>
</dbReference>
<evidence type="ECO:0000259" key="7">
    <source>
        <dbReference type="Pfam" id="PF01207"/>
    </source>
</evidence>
<proteinExistence type="inferred from homology"/>
<sequence length="508" mass="57393">MCKYKIRGVVISQSNVCASHKEPVISGCNTEVDATYRFGIRYDSKSLSEIVQQPPVARIKPEYIDNELADFLTLNVNENIVANQEVTKTNSSLQPVLNSSFQHVQKKLQEGQYDFHRANQVIKELATVCPTENHPEEMKQLTGSTIIQRKLKLDMKSLRGKTYLAPLTTLGNLPFRRLCVGLGADIACCEKAETVGLLEGSQKEWSLLKRHTCEKIFGVQLAAAYPETMTRATQMVVDECEVDFIDVNLACPMDLIKEEGPGCVLANQSEPLLDVLKCMNNVAKDVSVTMKMRYGMKTGDRTAHKVMGRVAQMGGSQLIALHPRSKEQRYTKTAEWDYVSECAESIDGKCPLWICGDVFSYDDYYSRLENYAIDGVMIGRGALIKPWIFTEIAEKRHWDITASERLDIVKKFVDYGLENWGSDHEGVEKTRTYLLEWLSFMCRYIPVGLLEVLPQKMNERPPNYHGRSDLETLLSSTASSSWVKISEIFLGPTPDGFHFVPKHKTNAY</sequence>
<evidence type="ECO:0000256" key="2">
    <source>
        <dbReference type="ARBA" id="ARBA00012376"/>
    </source>
</evidence>
<comment type="catalytic activity">
    <reaction evidence="5">
        <text>a 5,6-dihydrouridine in mRNA + NADP(+) = a uridine in mRNA + NADPH + H(+)</text>
        <dbReference type="Rhea" id="RHEA:69855"/>
        <dbReference type="Rhea" id="RHEA-COMP:14658"/>
        <dbReference type="Rhea" id="RHEA-COMP:17789"/>
        <dbReference type="ChEBI" id="CHEBI:15378"/>
        <dbReference type="ChEBI" id="CHEBI:57783"/>
        <dbReference type="ChEBI" id="CHEBI:58349"/>
        <dbReference type="ChEBI" id="CHEBI:65315"/>
        <dbReference type="ChEBI" id="CHEBI:74443"/>
    </reaction>
    <physiologicalReaction direction="right-to-left" evidence="5">
        <dbReference type="Rhea" id="RHEA:69857"/>
    </physiologicalReaction>
</comment>
<dbReference type="SUPFAM" id="SSF51395">
    <property type="entry name" value="FMN-linked oxidoreductases"/>
    <property type="match status" value="1"/>
</dbReference>
<comment type="similarity">
    <text evidence="1">Belongs to the Dus family. Dus3 subfamily.</text>
</comment>
<name>A0A915DUZ2_9BILA</name>
<dbReference type="GO" id="GO:0102265">
    <property type="term" value="F:tRNA-dihydrouridine47 synthase activity"/>
    <property type="evidence" value="ECO:0007669"/>
    <property type="project" value="UniProtKB-EC"/>
</dbReference>
<dbReference type="WBParaSite" id="jg23234">
    <property type="protein sequence ID" value="jg23234"/>
    <property type="gene ID" value="jg23234"/>
</dbReference>
<dbReference type="PANTHER" id="PTHR45846:SF1">
    <property type="entry name" value="TRNA-DIHYDROURIDINE(47) SYNTHASE [NAD(P)(+)]-LIKE"/>
    <property type="match status" value="1"/>
</dbReference>
<dbReference type="Gene3D" id="3.20.20.70">
    <property type="entry name" value="Aldolase class I"/>
    <property type="match status" value="1"/>
</dbReference>
<organism evidence="8 9">
    <name type="scientific">Ditylenchus dipsaci</name>
    <dbReference type="NCBI Taxonomy" id="166011"/>
    <lineage>
        <taxon>Eukaryota</taxon>
        <taxon>Metazoa</taxon>
        <taxon>Ecdysozoa</taxon>
        <taxon>Nematoda</taxon>
        <taxon>Chromadorea</taxon>
        <taxon>Rhabditida</taxon>
        <taxon>Tylenchina</taxon>
        <taxon>Tylenchomorpha</taxon>
        <taxon>Sphaerularioidea</taxon>
        <taxon>Anguinidae</taxon>
        <taxon>Anguininae</taxon>
        <taxon>Ditylenchus</taxon>
    </lineage>
</organism>
<dbReference type="Proteomes" id="UP000887574">
    <property type="component" value="Unplaced"/>
</dbReference>
<accession>A0A915DUZ2</accession>
<dbReference type="PANTHER" id="PTHR45846">
    <property type="entry name" value="TRNA-DIHYDROURIDINE(47) SYNTHASE [NAD(P)(+)]-LIKE"/>
    <property type="match status" value="1"/>
</dbReference>
<comment type="catalytic activity">
    <reaction evidence="6">
        <text>5,6-dihydrouridine(47) in tRNA + NADP(+) = uridine(47) in tRNA + NADPH + H(+)</text>
        <dbReference type="Rhea" id="RHEA:53360"/>
        <dbReference type="Rhea" id="RHEA-COMP:13539"/>
        <dbReference type="Rhea" id="RHEA-COMP:13540"/>
        <dbReference type="ChEBI" id="CHEBI:15378"/>
        <dbReference type="ChEBI" id="CHEBI:57783"/>
        <dbReference type="ChEBI" id="CHEBI:58349"/>
        <dbReference type="ChEBI" id="CHEBI:65315"/>
        <dbReference type="ChEBI" id="CHEBI:74443"/>
        <dbReference type="EC" id="1.3.1.89"/>
    </reaction>
    <physiologicalReaction direction="right-to-left" evidence="6">
        <dbReference type="Rhea" id="RHEA:53362"/>
    </physiologicalReaction>
</comment>
<evidence type="ECO:0000256" key="3">
    <source>
        <dbReference type="ARBA" id="ARBA00048266"/>
    </source>
</evidence>
<evidence type="ECO:0000256" key="4">
    <source>
        <dbReference type="ARBA" id="ARBA00048342"/>
    </source>
</evidence>